<feature type="non-terminal residue" evidence="1">
    <location>
        <position position="115"/>
    </location>
</feature>
<dbReference type="OrthoDB" id="2687377at2759"/>
<proteinExistence type="predicted"/>
<comment type="caution">
    <text evidence="1">The sequence shown here is derived from an EMBL/GenBank/DDBJ whole genome shotgun (WGS) entry which is preliminary data.</text>
</comment>
<dbReference type="EMBL" id="JABBWD010000015">
    <property type="protein sequence ID" value="KAG1778637.1"/>
    <property type="molecule type" value="Genomic_DNA"/>
</dbReference>
<gene>
    <name evidence="1" type="ORF">EV702DRAFT_956178</name>
</gene>
<feature type="non-terminal residue" evidence="1">
    <location>
        <position position="1"/>
    </location>
</feature>
<dbReference type="AlphaFoldDB" id="A0A9P7D4D0"/>
<reference evidence="1" key="1">
    <citation type="journal article" date="2020" name="New Phytol.">
        <title>Comparative genomics reveals dynamic genome evolution in host specialist ectomycorrhizal fungi.</title>
        <authorList>
            <person name="Lofgren L.A."/>
            <person name="Nguyen N.H."/>
            <person name="Vilgalys R."/>
            <person name="Ruytinx J."/>
            <person name="Liao H.L."/>
            <person name="Branco S."/>
            <person name="Kuo A."/>
            <person name="LaButti K."/>
            <person name="Lipzen A."/>
            <person name="Andreopoulos W."/>
            <person name="Pangilinan J."/>
            <person name="Riley R."/>
            <person name="Hundley H."/>
            <person name="Na H."/>
            <person name="Barry K."/>
            <person name="Grigoriev I.V."/>
            <person name="Stajich J.E."/>
            <person name="Kennedy P.G."/>
        </authorList>
    </citation>
    <scope>NUCLEOTIDE SEQUENCE</scope>
    <source>
        <strain evidence="1">DOB743</strain>
    </source>
</reference>
<organism evidence="1 2">
    <name type="scientific">Suillus placidus</name>
    <dbReference type="NCBI Taxonomy" id="48579"/>
    <lineage>
        <taxon>Eukaryota</taxon>
        <taxon>Fungi</taxon>
        <taxon>Dikarya</taxon>
        <taxon>Basidiomycota</taxon>
        <taxon>Agaricomycotina</taxon>
        <taxon>Agaricomycetes</taxon>
        <taxon>Agaricomycetidae</taxon>
        <taxon>Boletales</taxon>
        <taxon>Suillineae</taxon>
        <taxon>Suillaceae</taxon>
        <taxon>Suillus</taxon>
    </lineage>
</organism>
<sequence>PGCINIVPCWFQQGHECYGLPPKNPDNGFKPEISATLRGEQSLSTIMVMQRPVLLASAALCVMHPQLYWASVITQVELGRWSTDQGLLDMHRLLKHWVSVYTGASVMCNRNSPDH</sequence>
<accession>A0A9P7D4D0</accession>
<dbReference type="Proteomes" id="UP000714275">
    <property type="component" value="Unassembled WGS sequence"/>
</dbReference>
<name>A0A9P7D4D0_9AGAM</name>
<evidence type="ECO:0000313" key="1">
    <source>
        <dbReference type="EMBL" id="KAG1778637.1"/>
    </source>
</evidence>
<evidence type="ECO:0000313" key="2">
    <source>
        <dbReference type="Proteomes" id="UP000714275"/>
    </source>
</evidence>
<keyword evidence="2" id="KW-1185">Reference proteome</keyword>
<protein>
    <submittedName>
        <fullName evidence="1">Uncharacterized protein</fullName>
    </submittedName>
</protein>